<evidence type="ECO:0000313" key="8">
    <source>
        <dbReference type="Proteomes" id="UP001302494"/>
    </source>
</evidence>
<feature type="domain" description="Glycoside hydrolase family 65 C-terminal" evidence="5">
    <location>
        <begin position="716"/>
        <end position="778"/>
    </location>
</feature>
<dbReference type="InterPro" id="IPR017045">
    <property type="entry name" value="Malt_Pase/Glycosyl_Hdrlase"/>
</dbReference>
<dbReference type="InterPro" id="IPR037018">
    <property type="entry name" value="GH65_N"/>
</dbReference>
<dbReference type="GO" id="GO:0030246">
    <property type="term" value="F:carbohydrate binding"/>
    <property type="evidence" value="ECO:0007669"/>
    <property type="project" value="InterPro"/>
</dbReference>
<evidence type="ECO:0000256" key="1">
    <source>
        <dbReference type="ARBA" id="ARBA00006768"/>
    </source>
</evidence>
<dbReference type="PIRSF" id="PIRSF036289">
    <property type="entry name" value="Glycosyl_hydrolase_malt_phosph"/>
    <property type="match status" value="1"/>
</dbReference>
<feature type="binding site" evidence="3">
    <location>
        <begin position="378"/>
        <end position="379"/>
    </location>
    <ligand>
        <name>substrate</name>
    </ligand>
</feature>
<dbReference type="InterPro" id="IPR005194">
    <property type="entry name" value="Glyco_hydro_65_C"/>
</dbReference>
<gene>
    <name evidence="7" type="ORF">PQG83_00355</name>
</gene>
<sequence>MIHHERLIPPPHIYPPDEWNLVEKQFNPDFLSHTETIYSIGNGYLGMRGCPEEGVPAAQNGTFVNGFYESWPILYGEEAYGFAKTGQTIVNVTDAKKIKLYVDDEPFHLSNATLLSFDRRLNMKSATLDRQVVWETPSGKQVLITSRRLVSFPHRHLAAISYEVTMLNAEAPIVISSEMLYLHDQSKRDGDPRQGKGFMERVLHPRKHNVKDRRVILCHGTKNSKLTLACAIDHELKTECPHSYKCKSSEDFGAVVFSVEAQPGMKVHLLKYITYHTTDTASPEGLCDRAERTLDRAMGHGFDGILADQEQYMDDFWKRSDVQICDIDPEWAKRSTIEIQQAIRFNLFHILQAAGRADTLGVPAKGLTGQAYEGQYFWDTEIYLLPFLIYTSPRLAKNLLMFRYRMLDHARERARALNQRGAMFPWRTINGEEASAYYAAGTAQYHINADIMYALRKYVNATGDEEFLYDYGAEMLVETARLWSDLGFFSEQKDGKFCIHGVTGPDEYNTVVNNNTYTNLMARENLRYAAATIEVLCEKKPDVFAALVSKTDLKMDEVKEWRSAAENMYIPYEEKRGIHPQDDVFLDKEVWDLKNTPSEKFPLLLFYHPLVIYRYQVIKQADIVLAMFLLGQDFSPEQKKRNFDYYDRLTTGDSSLSSCIQSIVATEIGYTQKAFELGLAALLMDLADIGGNVKDGCHIASMGGTWMALTYGFGGLRDDDGILTFRPRRAKGQPAKLRFPLTYRGQILDVELGPDLATYSLREGDGLVIRHEEEEIRLSPTTPMVTRPIVKRVSS</sequence>
<dbReference type="Pfam" id="PF03632">
    <property type="entry name" value="Glyco_hydro_65m"/>
    <property type="match status" value="1"/>
</dbReference>
<evidence type="ECO:0000259" key="4">
    <source>
        <dbReference type="Pfam" id="PF03632"/>
    </source>
</evidence>
<comment type="similarity">
    <text evidence="1">Belongs to the glycosyl hydrolase 65 family.</text>
</comment>
<dbReference type="Pfam" id="PF03636">
    <property type="entry name" value="Glyco_hydro_65N"/>
    <property type="match status" value="1"/>
</dbReference>
<dbReference type="Proteomes" id="UP001302494">
    <property type="component" value="Chromosome"/>
</dbReference>
<dbReference type="KEGG" id="nneo:PQG83_00355"/>
<feature type="domain" description="Glycoside hydrolase family 65 central catalytic" evidence="4">
    <location>
        <begin position="344"/>
        <end position="707"/>
    </location>
</feature>
<dbReference type="EMBL" id="CP116968">
    <property type="protein sequence ID" value="WNM62229.1"/>
    <property type="molecule type" value="Genomic_DNA"/>
</dbReference>
<keyword evidence="8" id="KW-1185">Reference proteome</keyword>
<dbReference type="Gene3D" id="2.70.98.40">
    <property type="entry name" value="Glycoside hydrolase, family 65, N-terminal domain"/>
    <property type="match status" value="1"/>
</dbReference>
<dbReference type="SUPFAM" id="SSF74650">
    <property type="entry name" value="Galactose mutarotase-like"/>
    <property type="match status" value="1"/>
</dbReference>
<dbReference type="SUPFAM" id="SSF48208">
    <property type="entry name" value="Six-hairpin glycosidases"/>
    <property type="match status" value="1"/>
</dbReference>
<dbReference type="InterPro" id="IPR011013">
    <property type="entry name" value="Gal_mutarotase_sf_dom"/>
</dbReference>
<evidence type="ECO:0000313" key="7">
    <source>
        <dbReference type="EMBL" id="WNM62229.1"/>
    </source>
</evidence>
<dbReference type="PANTHER" id="PTHR11051:SF13">
    <property type="entry name" value="GLYCOSYL TRANSFERASE"/>
    <property type="match status" value="1"/>
</dbReference>
<dbReference type="InterPro" id="IPR005196">
    <property type="entry name" value="Glyco_hydro_65_N"/>
</dbReference>
<dbReference type="InterPro" id="IPR012341">
    <property type="entry name" value="6hp_glycosidase-like_sf"/>
</dbReference>
<accession>A0AA96GH36</accession>
<dbReference type="GO" id="GO:0016757">
    <property type="term" value="F:glycosyltransferase activity"/>
    <property type="evidence" value="ECO:0007669"/>
    <property type="project" value="UniProtKB-ARBA"/>
</dbReference>
<evidence type="ECO:0000256" key="3">
    <source>
        <dbReference type="PIRSR" id="PIRSR036289-51"/>
    </source>
</evidence>
<dbReference type="GO" id="GO:0004553">
    <property type="term" value="F:hydrolase activity, hydrolyzing O-glycosyl compounds"/>
    <property type="evidence" value="ECO:0007669"/>
    <property type="project" value="TreeGrafter"/>
</dbReference>
<evidence type="ECO:0000259" key="6">
    <source>
        <dbReference type="Pfam" id="PF03636"/>
    </source>
</evidence>
<evidence type="ECO:0000256" key="2">
    <source>
        <dbReference type="PIRSR" id="PIRSR036289-50"/>
    </source>
</evidence>
<dbReference type="GO" id="GO:0005975">
    <property type="term" value="P:carbohydrate metabolic process"/>
    <property type="evidence" value="ECO:0007669"/>
    <property type="project" value="InterPro"/>
</dbReference>
<feature type="active site" description="Proton donor" evidence="2">
    <location>
        <position position="507"/>
    </location>
</feature>
<dbReference type="PANTHER" id="PTHR11051">
    <property type="entry name" value="GLYCOSYL HYDROLASE-RELATED"/>
    <property type="match status" value="1"/>
</dbReference>
<feature type="binding site" evidence="3">
    <location>
        <begin position="619"/>
        <end position="620"/>
    </location>
    <ligand>
        <name>substrate</name>
    </ligand>
</feature>
<organism evidence="7 8">
    <name type="scientific">Candidatus Nitrospira neomarina</name>
    <dbReference type="NCBI Taxonomy" id="3020899"/>
    <lineage>
        <taxon>Bacteria</taxon>
        <taxon>Pseudomonadati</taxon>
        <taxon>Nitrospirota</taxon>
        <taxon>Nitrospiria</taxon>
        <taxon>Nitrospirales</taxon>
        <taxon>Nitrospiraceae</taxon>
        <taxon>Nitrospira</taxon>
    </lineage>
</organism>
<dbReference type="Pfam" id="PF03633">
    <property type="entry name" value="Glyco_hydro_65C"/>
    <property type="match status" value="1"/>
</dbReference>
<keyword evidence="7" id="KW-0378">Hydrolase</keyword>
<proteinExistence type="inferred from homology"/>
<dbReference type="RefSeq" id="WP_312745414.1">
    <property type="nucleotide sequence ID" value="NZ_CP116968.1"/>
</dbReference>
<dbReference type="InterPro" id="IPR005195">
    <property type="entry name" value="Glyco_hydro_65_M"/>
</dbReference>
<dbReference type="Gene3D" id="1.50.10.10">
    <property type="match status" value="1"/>
</dbReference>
<dbReference type="AlphaFoldDB" id="A0AA96GH36"/>
<evidence type="ECO:0000259" key="5">
    <source>
        <dbReference type="Pfam" id="PF03633"/>
    </source>
</evidence>
<name>A0AA96GH36_9BACT</name>
<feature type="domain" description="Glycoside hydrolase family 65 N-terminal" evidence="6">
    <location>
        <begin position="23"/>
        <end position="279"/>
    </location>
</feature>
<dbReference type="Gene3D" id="2.60.420.10">
    <property type="entry name" value="Maltose phosphorylase, domain 3"/>
    <property type="match status" value="1"/>
</dbReference>
<dbReference type="InterPro" id="IPR008928">
    <property type="entry name" value="6-hairpin_glycosidase_sf"/>
</dbReference>
<reference evidence="7 8" key="1">
    <citation type="submission" date="2023-01" db="EMBL/GenBank/DDBJ databases">
        <title>Cultivation and genomic characterization of new, ubiquitous marine nitrite-oxidizing bacteria from the Nitrospirales.</title>
        <authorList>
            <person name="Mueller A.J."/>
            <person name="Daebeler A."/>
            <person name="Herbold C.W."/>
            <person name="Kirkegaard R.H."/>
            <person name="Daims H."/>
        </authorList>
    </citation>
    <scope>NUCLEOTIDE SEQUENCE [LARGE SCALE GENOMIC DNA]</scope>
    <source>
        <strain evidence="7 8">DK</strain>
    </source>
</reference>
<protein>
    <submittedName>
        <fullName evidence="7">Glycosyl hydrolase family 65 protein</fullName>
    </submittedName>
</protein>